<dbReference type="Proteomes" id="UP000176364">
    <property type="component" value="Unassembled WGS sequence"/>
</dbReference>
<gene>
    <name evidence="9" type="ORF">A3I57_01020</name>
</gene>
<evidence type="ECO:0000256" key="4">
    <source>
        <dbReference type="ARBA" id="ARBA00022679"/>
    </source>
</evidence>
<dbReference type="PANTHER" id="PTHR33908">
    <property type="entry name" value="MANNOSYLTRANSFERASE YKCB-RELATED"/>
    <property type="match status" value="1"/>
</dbReference>
<evidence type="ECO:0000256" key="3">
    <source>
        <dbReference type="ARBA" id="ARBA00022676"/>
    </source>
</evidence>
<feature type="transmembrane region" description="Helical" evidence="8">
    <location>
        <begin position="274"/>
        <end position="290"/>
    </location>
</feature>
<feature type="transmembrane region" description="Helical" evidence="8">
    <location>
        <begin position="80"/>
        <end position="104"/>
    </location>
</feature>
<feature type="transmembrane region" description="Helical" evidence="8">
    <location>
        <begin position="250"/>
        <end position="268"/>
    </location>
</feature>
<keyword evidence="2" id="KW-1003">Cell membrane</keyword>
<dbReference type="EMBL" id="MEZQ01000006">
    <property type="protein sequence ID" value="OGD61736.1"/>
    <property type="molecule type" value="Genomic_DNA"/>
</dbReference>
<feature type="transmembrane region" description="Helical" evidence="8">
    <location>
        <begin position="116"/>
        <end position="133"/>
    </location>
</feature>
<proteinExistence type="predicted"/>
<dbReference type="GO" id="GO:0009103">
    <property type="term" value="P:lipopolysaccharide biosynthetic process"/>
    <property type="evidence" value="ECO:0007669"/>
    <property type="project" value="UniProtKB-ARBA"/>
</dbReference>
<keyword evidence="7 8" id="KW-0472">Membrane</keyword>
<protein>
    <submittedName>
        <fullName evidence="9">Uncharacterized protein</fullName>
    </submittedName>
</protein>
<evidence type="ECO:0000313" key="9">
    <source>
        <dbReference type="EMBL" id="OGD61736.1"/>
    </source>
</evidence>
<keyword evidence="4" id="KW-0808">Transferase</keyword>
<evidence type="ECO:0000313" key="10">
    <source>
        <dbReference type="Proteomes" id="UP000176364"/>
    </source>
</evidence>
<sequence length="423" mass="47577">MLWLVLILVGFFLTRLYHLGLMPPFLDELIYVRWLNEIRLNGNWLIPLKEFGWEPLGIWSAALINRLIPDAVLSLRLSSVLISGLSLVLIYKLAGRAAALLYVLSPIILLHDRLGLRGDNLVVLAALMVFFGLKERLPIWIGLGAALGLFSKTTAAALPIVVVISYLIFRPKLKLLDFLAAFLAAAPIMFYWLSGTLGLVLGKQSTFVGEALVRNNLLQIGPWLYQYLTWPVGLLAVVGLAVAITNRLLLINWLVPFILLVIFAKILFPRYLLPVMPFLLIYAATGFNWLKQKLPRILRPLLIVFLLAPAWFSGQILKDLPSAPLPEIDKWQYVTGWPSGYGVKELVDYLRFNPPLILVVEDNDLIKTGINYYWPDNNLTVTQTATSGAYFVTNINHEGVAGELIKEFPRPGNKSSIKLWRLN</sequence>
<keyword evidence="6 8" id="KW-1133">Transmembrane helix</keyword>
<evidence type="ECO:0000256" key="5">
    <source>
        <dbReference type="ARBA" id="ARBA00022692"/>
    </source>
</evidence>
<dbReference type="AlphaFoldDB" id="A0A1F5E357"/>
<feature type="transmembrane region" description="Helical" evidence="8">
    <location>
        <begin position="297"/>
        <end position="317"/>
    </location>
</feature>
<comment type="subcellular location">
    <subcellularLocation>
        <location evidence="1">Cell membrane</location>
        <topology evidence="1">Multi-pass membrane protein</topology>
    </subcellularLocation>
</comment>
<feature type="transmembrane region" description="Helical" evidence="8">
    <location>
        <begin position="224"/>
        <end position="243"/>
    </location>
</feature>
<evidence type="ECO:0000256" key="7">
    <source>
        <dbReference type="ARBA" id="ARBA00023136"/>
    </source>
</evidence>
<dbReference type="GO" id="GO:0005886">
    <property type="term" value="C:plasma membrane"/>
    <property type="evidence" value="ECO:0007669"/>
    <property type="project" value="UniProtKB-SubCell"/>
</dbReference>
<evidence type="ECO:0000256" key="1">
    <source>
        <dbReference type="ARBA" id="ARBA00004651"/>
    </source>
</evidence>
<name>A0A1F5E357_9BACT</name>
<comment type="caution">
    <text evidence="9">The sequence shown here is derived from an EMBL/GenBank/DDBJ whole genome shotgun (WGS) entry which is preliminary data.</text>
</comment>
<keyword evidence="3" id="KW-0328">Glycosyltransferase</keyword>
<accession>A0A1F5E357</accession>
<evidence type="ECO:0000256" key="2">
    <source>
        <dbReference type="ARBA" id="ARBA00022475"/>
    </source>
</evidence>
<evidence type="ECO:0000256" key="8">
    <source>
        <dbReference type="SAM" id="Phobius"/>
    </source>
</evidence>
<dbReference type="InterPro" id="IPR050297">
    <property type="entry name" value="LipidA_mod_glycosyltrf_83"/>
</dbReference>
<keyword evidence="5 8" id="KW-0812">Transmembrane</keyword>
<reference evidence="9 10" key="1">
    <citation type="journal article" date="2016" name="Nat. Commun.">
        <title>Thousands of microbial genomes shed light on interconnected biogeochemical processes in an aquifer system.</title>
        <authorList>
            <person name="Anantharaman K."/>
            <person name="Brown C.T."/>
            <person name="Hug L.A."/>
            <person name="Sharon I."/>
            <person name="Castelle C.J."/>
            <person name="Probst A.J."/>
            <person name="Thomas B.C."/>
            <person name="Singh A."/>
            <person name="Wilkins M.J."/>
            <person name="Karaoz U."/>
            <person name="Brodie E.L."/>
            <person name="Williams K.H."/>
            <person name="Hubbard S.S."/>
            <person name="Banfield J.F."/>
        </authorList>
    </citation>
    <scope>NUCLEOTIDE SEQUENCE [LARGE SCALE GENOMIC DNA]</scope>
</reference>
<organism evidence="9 10">
    <name type="scientific">Candidatus Beckwithbacteria bacterium RIFCSPLOWO2_02_FULL_47_23</name>
    <dbReference type="NCBI Taxonomy" id="1797463"/>
    <lineage>
        <taxon>Bacteria</taxon>
        <taxon>Candidatus Beckwithiibacteriota</taxon>
    </lineage>
</organism>
<feature type="transmembrane region" description="Helical" evidence="8">
    <location>
        <begin position="175"/>
        <end position="193"/>
    </location>
</feature>
<feature type="transmembrane region" description="Helical" evidence="8">
    <location>
        <begin position="139"/>
        <end position="168"/>
    </location>
</feature>
<dbReference type="PANTHER" id="PTHR33908:SF11">
    <property type="entry name" value="MEMBRANE PROTEIN"/>
    <property type="match status" value="1"/>
</dbReference>
<dbReference type="GO" id="GO:0016763">
    <property type="term" value="F:pentosyltransferase activity"/>
    <property type="evidence" value="ECO:0007669"/>
    <property type="project" value="TreeGrafter"/>
</dbReference>
<evidence type="ECO:0000256" key="6">
    <source>
        <dbReference type="ARBA" id="ARBA00022989"/>
    </source>
</evidence>